<dbReference type="EMBL" id="PPEA01000335">
    <property type="protein sequence ID" value="PQM47451.1"/>
    <property type="molecule type" value="Genomic_DNA"/>
</dbReference>
<organism evidence="4 5">
    <name type="scientific">Mycobacterium talmoniae</name>
    <dbReference type="NCBI Taxonomy" id="1858794"/>
    <lineage>
        <taxon>Bacteria</taxon>
        <taxon>Bacillati</taxon>
        <taxon>Actinomycetota</taxon>
        <taxon>Actinomycetes</taxon>
        <taxon>Mycobacteriales</taxon>
        <taxon>Mycobacteriaceae</taxon>
        <taxon>Mycobacterium</taxon>
    </lineage>
</organism>
<dbReference type="InterPro" id="IPR036291">
    <property type="entry name" value="NAD(P)-bd_dom_sf"/>
</dbReference>
<evidence type="ECO:0000256" key="1">
    <source>
        <dbReference type="ARBA" id="ARBA00006484"/>
    </source>
</evidence>
<evidence type="ECO:0000313" key="4">
    <source>
        <dbReference type="EMBL" id="PQM47451.1"/>
    </source>
</evidence>
<evidence type="ECO:0000256" key="3">
    <source>
        <dbReference type="RuleBase" id="RU000363"/>
    </source>
</evidence>
<reference evidence="4 5" key="1">
    <citation type="journal article" date="2017" name="Int. J. Syst. Evol. Microbiol.">
        <title>Mycobacterium talmoniae sp. nov., a slowly growing mycobacterium isolated from human respiratory samples.</title>
        <authorList>
            <person name="Davidson R.M."/>
            <person name="DeGroote M.A."/>
            <person name="Marola J.L."/>
            <person name="Buss S."/>
            <person name="Jones V."/>
            <person name="McNeil M.R."/>
            <person name="Freifeld A.G."/>
            <person name="Elaine Epperson L."/>
            <person name="Hasan N.A."/>
            <person name="Jackson M."/>
            <person name="Iwen P.C."/>
            <person name="Salfinger M."/>
            <person name="Strong M."/>
        </authorList>
    </citation>
    <scope>NUCLEOTIDE SEQUENCE [LARGE SCALE GENOMIC DNA]</scope>
    <source>
        <strain evidence="4 5">ATCC BAA-2683</strain>
    </source>
</reference>
<proteinExistence type="inferred from homology"/>
<gene>
    <name evidence="4" type="primary">budC</name>
    <name evidence="4" type="ORF">C1Y40_02374</name>
</gene>
<dbReference type="PRINTS" id="PR00081">
    <property type="entry name" value="GDHRDH"/>
</dbReference>
<accession>A0A2S8BL75</accession>
<protein>
    <submittedName>
        <fullName evidence="4">Diacetyl reductase (S)-acetoin forming</fullName>
        <ecNumber evidence="4">1.1.1.304</ecNumber>
    </submittedName>
</protein>
<dbReference type="Pfam" id="PF00106">
    <property type="entry name" value="adh_short"/>
    <property type="match status" value="1"/>
</dbReference>
<evidence type="ECO:0000313" key="5">
    <source>
        <dbReference type="Proteomes" id="UP000238296"/>
    </source>
</evidence>
<evidence type="ECO:0000256" key="2">
    <source>
        <dbReference type="ARBA" id="ARBA00023002"/>
    </source>
</evidence>
<dbReference type="GO" id="GO:0052588">
    <property type="term" value="F:diacetyl reductase ((S)-acetoin forming) (NAD+) activity"/>
    <property type="evidence" value="ECO:0007669"/>
    <property type="project" value="UniProtKB-EC"/>
</dbReference>
<dbReference type="SUPFAM" id="SSF51735">
    <property type="entry name" value="NAD(P)-binding Rossmann-fold domains"/>
    <property type="match status" value="1"/>
</dbReference>
<dbReference type="PANTHER" id="PTHR42760">
    <property type="entry name" value="SHORT-CHAIN DEHYDROGENASES/REDUCTASES FAMILY MEMBER"/>
    <property type="match status" value="1"/>
</dbReference>
<dbReference type="CDD" id="cd05233">
    <property type="entry name" value="SDR_c"/>
    <property type="match status" value="1"/>
</dbReference>
<dbReference type="Gene3D" id="3.40.50.720">
    <property type="entry name" value="NAD(P)-binding Rossmann-like Domain"/>
    <property type="match status" value="1"/>
</dbReference>
<comment type="caution">
    <text evidence="4">The sequence shown here is derived from an EMBL/GenBank/DDBJ whole genome shotgun (WGS) entry which is preliminary data.</text>
</comment>
<dbReference type="PANTHER" id="PTHR42760:SF133">
    <property type="entry name" value="3-OXOACYL-[ACYL-CARRIER-PROTEIN] REDUCTASE"/>
    <property type="match status" value="1"/>
</dbReference>
<dbReference type="EC" id="1.1.1.304" evidence="4"/>
<dbReference type="InterPro" id="IPR002347">
    <property type="entry name" value="SDR_fam"/>
</dbReference>
<dbReference type="PROSITE" id="PS00061">
    <property type="entry name" value="ADH_SHORT"/>
    <property type="match status" value="1"/>
</dbReference>
<dbReference type="Proteomes" id="UP000238296">
    <property type="component" value="Unassembled WGS sequence"/>
</dbReference>
<sequence>MAVLAGKVAIVTGAGRGIGRGIALRLAKEGAQVTVASRTESTVHDVVGEIAGNGGSAIGVTLDVADAEQVNAAVEKTAAAFGTVDILVNAAQAWGRPDVKSMSPPETPFEEVTDAEWDLTFRSGFNGTLYGMKAVLPWMKRQRSGRIINFGSPVALAGRPLMAPYNATKEAIRSLSLTAAHELAPHQITVNCILPAILTEALADNEKGHLEELVKSLPMGRLGDPERDAGGLAVYLASDDGGYLTGATLILDGGAATRAPGI</sequence>
<name>A0A2S8BL75_9MYCO</name>
<dbReference type="FunFam" id="3.40.50.720:FF:000084">
    <property type="entry name" value="Short-chain dehydrogenase reductase"/>
    <property type="match status" value="1"/>
</dbReference>
<comment type="similarity">
    <text evidence="1 3">Belongs to the short-chain dehydrogenases/reductases (SDR) family.</text>
</comment>
<dbReference type="AlphaFoldDB" id="A0A2S8BL75"/>
<keyword evidence="2 4" id="KW-0560">Oxidoreductase</keyword>
<dbReference type="PRINTS" id="PR00080">
    <property type="entry name" value="SDRFAMILY"/>
</dbReference>
<dbReference type="InterPro" id="IPR020904">
    <property type="entry name" value="Sc_DH/Rdtase_CS"/>
</dbReference>